<feature type="domain" description="HTH arsR-type" evidence="2">
    <location>
        <begin position="27"/>
        <end position="107"/>
    </location>
</feature>
<dbReference type="InterPro" id="IPR036388">
    <property type="entry name" value="WH-like_DNA-bd_sf"/>
</dbReference>
<evidence type="ECO:0000259" key="2">
    <source>
        <dbReference type="SMART" id="SM00418"/>
    </source>
</evidence>
<dbReference type="EMBL" id="VOKX01000027">
    <property type="protein sequence ID" value="KAB7844957.1"/>
    <property type="molecule type" value="Genomic_DNA"/>
</dbReference>
<reference evidence="3 4" key="1">
    <citation type="journal article" date="2019" name="Microb. Cell Fact.">
        <title>Exploring novel herbicidin analogues by transcriptional regulator overexpression and MS/MS molecular networking.</title>
        <authorList>
            <person name="Shi Y."/>
            <person name="Gu R."/>
            <person name="Li Y."/>
            <person name="Wang X."/>
            <person name="Ren W."/>
            <person name="Li X."/>
            <person name="Wang L."/>
            <person name="Xie Y."/>
            <person name="Hong B."/>
        </authorList>
    </citation>
    <scope>NUCLEOTIDE SEQUENCE [LARGE SCALE GENOMIC DNA]</scope>
    <source>
        <strain evidence="3 4">US-43</strain>
    </source>
</reference>
<sequence length="223" mass="24162">MAEESELASDTTDLGPDPRTDVVLDAKGLRALAHPLRVRLVGLLRTHGPSTATRLAQDLGVGSGVTSYHLRQLAAAGFVVEDGERGNARERWWRAAHERTWLRDRSLYDEEPEATAAFRGSVAGMHALHTQVAIGRAPSMPRPWRDVLETSDWLLRLTPEETAELSAELRAVLARYRRFTPAPEGGAGGADTASAAPAGAEQVKVVLHILPDPKQEVTGQEPS</sequence>
<dbReference type="InterPro" id="IPR036390">
    <property type="entry name" value="WH_DNA-bd_sf"/>
</dbReference>
<dbReference type="GO" id="GO:0003700">
    <property type="term" value="F:DNA-binding transcription factor activity"/>
    <property type="evidence" value="ECO:0007669"/>
    <property type="project" value="InterPro"/>
</dbReference>
<dbReference type="AlphaFoldDB" id="A0A5N5W7J1"/>
<dbReference type="Gene3D" id="1.10.10.10">
    <property type="entry name" value="Winged helix-like DNA-binding domain superfamily/Winged helix DNA-binding domain"/>
    <property type="match status" value="1"/>
</dbReference>
<gene>
    <name evidence="3" type="ORF">FRZ00_14625</name>
</gene>
<dbReference type="Pfam" id="PF12840">
    <property type="entry name" value="HTH_20"/>
    <property type="match status" value="1"/>
</dbReference>
<organism evidence="3 4">
    <name type="scientific">Streptomyces mobaraensis</name>
    <name type="common">Streptoverticillium mobaraense</name>
    <dbReference type="NCBI Taxonomy" id="35621"/>
    <lineage>
        <taxon>Bacteria</taxon>
        <taxon>Bacillati</taxon>
        <taxon>Actinomycetota</taxon>
        <taxon>Actinomycetes</taxon>
        <taxon>Kitasatosporales</taxon>
        <taxon>Streptomycetaceae</taxon>
        <taxon>Streptomyces</taxon>
    </lineage>
</organism>
<proteinExistence type="predicted"/>
<feature type="region of interest" description="Disordered" evidence="1">
    <location>
        <begin position="1"/>
        <end position="20"/>
    </location>
</feature>
<evidence type="ECO:0000256" key="1">
    <source>
        <dbReference type="SAM" id="MobiDB-lite"/>
    </source>
</evidence>
<name>A0A5N5W7J1_STRMB</name>
<dbReference type="SMART" id="SM00418">
    <property type="entry name" value="HTH_ARSR"/>
    <property type="match status" value="1"/>
</dbReference>
<evidence type="ECO:0000313" key="3">
    <source>
        <dbReference type="EMBL" id="KAB7844957.1"/>
    </source>
</evidence>
<dbReference type="InterPro" id="IPR011991">
    <property type="entry name" value="ArsR-like_HTH"/>
</dbReference>
<dbReference type="OrthoDB" id="7945987at2"/>
<evidence type="ECO:0000313" key="4">
    <source>
        <dbReference type="Proteomes" id="UP000327000"/>
    </source>
</evidence>
<dbReference type="CDD" id="cd00090">
    <property type="entry name" value="HTH_ARSR"/>
    <property type="match status" value="1"/>
</dbReference>
<dbReference type="InterPro" id="IPR001845">
    <property type="entry name" value="HTH_ArsR_DNA-bd_dom"/>
</dbReference>
<dbReference type="Proteomes" id="UP000327000">
    <property type="component" value="Unassembled WGS sequence"/>
</dbReference>
<dbReference type="SUPFAM" id="SSF46785">
    <property type="entry name" value="Winged helix' DNA-binding domain"/>
    <property type="match status" value="1"/>
</dbReference>
<keyword evidence="4" id="KW-1185">Reference proteome</keyword>
<accession>A0A5N5W7J1</accession>
<protein>
    <submittedName>
        <fullName evidence="3">Helix-turn-helix transcriptional regulator</fullName>
    </submittedName>
</protein>
<dbReference type="RefSeq" id="WP_152263785.1">
    <property type="nucleotide sequence ID" value="NZ_VOKX01000027.1"/>
</dbReference>
<comment type="caution">
    <text evidence="3">The sequence shown here is derived from an EMBL/GenBank/DDBJ whole genome shotgun (WGS) entry which is preliminary data.</text>
</comment>